<dbReference type="PANTHER" id="PTHR22642">
    <property type="entry name" value="IMIDAZOLONEPROPIONASE"/>
    <property type="match status" value="1"/>
</dbReference>
<dbReference type="Gene3D" id="3.10.310.70">
    <property type="match status" value="1"/>
</dbReference>
<organism evidence="2 3">
    <name type="scientific">Clonostachys rhizophaga</name>
    <dbReference type="NCBI Taxonomy" id="160324"/>
    <lineage>
        <taxon>Eukaryota</taxon>
        <taxon>Fungi</taxon>
        <taxon>Dikarya</taxon>
        <taxon>Ascomycota</taxon>
        <taxon>Pezizomycotina</taxon>
        <taxon>Sordariomycetes</taxon>
        <taxon>Hypocreomycetidae</taxon>
        <taxon>Hypocreales</taxon>
        <taxon>Bionectriaceae</taxon>
        <taxon>Clonostachys</taxon>
    </lineage>
</organism>
<dbReference type="SUPFAM" id="SSF51338">
    <property type="entry name" value="Composite domain of metallo-dependent hydrolases"/>
    <property type="match status" value="1"/>
</dbReference>
<evidence type="ECO:0000313" key="2">
    <source>
        <dbReference type="EMBL" id="CAH0014443.1"/>
    </source>
</evidence>
<keyword evidence="3" id="KW-1185">Reference proteome</keyword>
<reference evidence="2" key="1">
    <citation type="submission" date="2021-10" db="EMBL/GenBank/DDBJ databases">
        <authorList>
            <person name="Piombo E."/>
        </authorList>
    </citation>
    <scope>NUCLEOTIDE SEQUENCE</scope>
</reference>
<dbReference type="InterPro" id="IPR011059">
    <property type="entry name" value="Metal-dep_hydrolase_composite"/>
</dbReference>
<dbReference type="Proteomes" id="UP000696573">
    <property type="component" value="Unassembled WGS sequence"/>
</dbReference>
<evidence type="ECO:0000259" key="1">
    <source>
        <dbReference type="Pfam" id="PF07969"/>
    </source>
</evidence>
<dbReference type="InterPro" id="IPR013108">
    <property type="entry name" value="Amidohydro_3"/>
</dbReference>
<name>A0A9N9UW28_9HYPO</name>
<proteinExistence type="predicted"/>
<dbReference type="Gene3D" id="3.20.20.140">
    <property type="entry name" value="Metal-dependent hydrolases"/>
    <property type="match status" value="1"/>
</dbReference>
<dbReference type="GO" id="GO:0016810">
    <property type="term" value="F:hydrolase activity, acting on carbon-nitrogen (but not peptide) bonds"/>
    <property type="evidence" value="ECO:0007669"/>
    <property type="project" value="InterPro"/>
</dbReference>
<dbReference type="InterPro" id="IPR033932">
    <property type="entry name" value="YtcJ-like"/>
</dbReference>
<dbReference type="EMBL" id="CABFNQ020000430">
    <property type="protein sequence ID" value="CAH0014443.1"/>
    <property type="molecule type" value="Genomic_DNA"/>
</dbReference>
<dbReference type="AlphaFoldDB" id="A0A9N9UW28"/>
<protein>
    <recommendedName>
        <fullName evidence="1">Amidohydrolase 3 domain-containing protein</fullName>
    </recommendedName>
</protein>
<accession>A0A9N9UW28</accession>
<evidence type="ECO:0000313" key="3">
    <source>
        <dbReference type="Proteomes" id="UP000696573"/>
    </source>
</evidence>
<dbReference type="InterPro" id="IPR032466">
    <property type="entry name" value="Metal_Hydrolase"/>
</dbReference>
<gene>
    <name evidence="2" type="ORF">CRHIZ90672A_00018609</name>
</gene>
<dbReference type="OrthoDB" id="3501663at2759"/>
<feature type="domain" description="Amidohydrolase 3" evidence="1">
    <location>
        <begin position="55"/>
        <end position="535"/>
    </location>
</feature>
<dbReference type="PANTHER" id="PTHR22642:SF20">
    <property type="entry name" value="AMIDOHYDROLASE 3 DOMAIN-CONTAINING PROTEIN"/>
    <property type="match status" value="1"/>
</dbReference>
<dbReference type="Pfam" id="PF07969">
    <property type="entry name" value="Amidohydro_3"/>
    <property type="match status" value="1"/>
</dbReference>
<dbReference type="SUPFAM" id="SSF51556">
    <property type="entry name" value="Metallo-dependent hydrolases"/>
    <property type="match status" value="1"/>
</dbReference>
<dbReference type="Gene3D" id="2.30.40.10">
    <property type="entry name" value="Urease, subunit C, domain 1"/>
    <property type="match status" value="1"/>
</dbReference>
<comment type="caution">
    <text evidence="2">The sequence shown here is derived from an EMBL/GenBank/DDBJ whole genome shotgun (WGS) entry which is preliminary data.</text>
</comment>
<dbReference type="CDD" id="cd01300">
    <property type="entry name" value="YtcJ_like"/>
    <property type="match status" value="1"/>
</dbReference>
<sequence length="539" mass="58668">MATSTIFTNGRILTTTQAGLETQPTFANSMLIEGNKIVAIGSHNDVVSRASINVQVRDLEQKTVLPGFIDGHMHLLLLGQSLRKLDLVHCKDVADIQSTIKRYASENPHLPSIMCKNWFHSMTPNGVSAIMLDSIDPRPIFVDNSTLHSAWCNTAALKVLDIQDTPDPAGGKIHRDSNGNPSGVLDEGAVMSIIWPFQASSSPKPERIDAIRAAVKEYNAAGYTGIVEMAMDEEAWDALVTLVDEQPDLPTRVAAYWLIKPTADVEANSKQVKRAIELSKLYNAERNPDLRIVGIKLICDGIIDACTAFLSEPYALAGLPPPVWLPEHIEPVVKEADAGGLQIALHAIGDGAIKMAIDALEKHTTPGRRHRIEHLELASPEDAKRLGRLGLTASIHPVHADPSILTAWPRLLGADRCKRAFAYREFADAGALMAIGSDSPTSPWAPMSNLYVATTRKSSRKPDFEGTVNEHFKLGVCEAIVAGTTGSAKSVFSEERTGSLGVGKMADFVVVDIEWNANELLKASVQETWFSGKRVWELE</sequence>